<accession>L5JRP3</accession>
<dbReference type="PROSITE" id="PS50104">
    <property type="entry name" value="TIR"/>
    <property type="match status" value="1"/>
</dbReference>
<dbReference type="InterPro" id="IPR035897">
    <property type="entry name" value="Toll_tir_struct_dom_sf"/>
</dbReference>
<dbReference type="InParanoid" id="L5JRP3"/>
<gene>
    <name evidence="3" type="ORF">PAL_GLEAN10018245</name>
</gene>
<dbReference type="AlphaFoldDB" id="L5JRP3"/>
<dbReference type="Proteomes" id="UP000010552">
    <property type="component" value="Unassembled WGS sequence"/>
</dbReference>
<dbReference type="eggNOG" id="ENOG502QRDG">
    <property type="taxonomic scope" value="Eukaryota"/>
</dbReference>
<dbReference type="Gene3D" id="3.40.50.10140">
    <property type="entry name" value="Toll/interleukin-1 receptor homology (TIR) domain"/>
    <property type="match status" value="1"/>
</dbReference>
<evidence type="ECO:0000259" key="2">
    <source>
        <dbReference type="PROSITE" id="PS50104"/>
    </source>
</evidence>
<dbReference type="Pfam" id="PF01582">
    <property type="entry name" value="TIR"/>
    <property type="match status" value="1"/>
</dbReference>
<reference evidence="4" key="1">
    <citation type="journal article" date="2013" name="Science">
        <title>Comparative analysis of bat genomes provides insight into the evolution of flight and immunity.</title>
        <authorList>
            <person name="Zhang G."/>
            <person name="Cowled C."/>
            <person name="Shi Z."/>
            <person name="Huang Z."/>
            <person name="Bishop-Lilly K.A."/>
            <person name="Fang X."/>
            <person name="Wynne J.W."/>
            <person name="Xiong Z."/>
            <person name="Baker M.L."/>
            <person name="Zhao W."/>
            <person name="Tachedjian M."/>
            <person name="Zhu Y."/>
            <person name="Zhou P."/>
            <person name="Jiang X."/>
            <person name="Ng J."/>
            <person name="Yang L."/>
            <person name="Wu L."/>
            <person name="Xiao J."/>
            <person name="Feng Y."/>
            <person name="Chen Y."/>
            <person name="Sun X."/>
            <person name="Zhang Y."/>
            <person name="Marsh G.A."/>
            <person name="Crameri G."/>
            <person name="Broder C.C."/>
            <person name="Frey K.G."/>
            <person name="Wang L.F."/>
            <person name="Wang J."/>
        </authorList>
    </citation>
    <scope>NUCLEOTIDE SEQUENCE [LARGE SCALE GENOMIC DNA]</scope>
</reference>
<dbReference type="InterPro" id="IPR000157">
    <property type="entry name" value="TIR_dom"/>
</dbReference>
<dbReference type="EMBL" id="KB031155">
    <property type="protein sequence ID" value="ELK00808.1"/>
    <property type="molecule type" value="Genomic_DNA"/>
</dbReference>
<proteinExistence type="predicted"/>
<evidence type="ECO:0000256" key="1">
    <source>
        <dbReference type="SAM" id="MobiDB-lite"/>
    </source>
</evidence>
<organism evidence="3 4">
    <name type="scientific">Pteropus alecto</name>
    <name type="common">Black flying fox</name>
    <dbReference type="NCBI Taxonomy" id="9402"/>
    <lineage>
        <taxon>Eukaryota</taxon>
        <taxon>Metazoa</taxon>
        <taxon>Chordata</taxon>
        <taxon>Craniata</taxon>
        <taxon>Vertebrata</taxon>
        <taxon>Euteleostomi</taxon>
        <taxon>Mammalia</taxon>
        <taxon>Eutheria</taxon>
        <taxon>Laurasiatheria</taxon>
        <taxon>Chiroptera</taxon>
        <taxon>Yinpterochiroptera</taxon>
        <taxon>Pteropodoidea</taxon>
        <taxon>Pteropodidae</taxon>
        <taxon>Pteropodinae</taxon>
        <taxon>Pteropus</taxon>
    </lineage>
</organism>
<sequence>MIVVLSPDYVTEKSISMLEFKLGVMCQNSIATKLIVVEYRPLEHPHPGILQLKESVSFVSWKGEKSKHSGSKFWKALRLALPLRSLSASSGWNESCSSQSDISLDHVQRRRSRLKEPPELQSSGRAAGASPAPGTMSKHRGKPSATCRCCVTYCEGESHLRSKSRAEIHTQPQWETHLSFPEVQLRLDDLPASVMPAYIPCAVNRRKKCGCTNNLRLKKKIKEGPSAASAHKAATCPNPLAQGPQ</sequence>
<keyword evidence="4" id="KW-1185">Reference proteome</keyword>
<dbReference type="GO" id="GO:0007165">
    <property type="term" value="P:signal transduction"/>
    <property type="evidence" value="ECO:0007669"/>
    <property type="project" value="InterPro"/>
</dbReference>
<dbReference type="SUPFAM" id="SSF52200">
    <property type="entry name" value="Toll/Interleukin receptor TIR domain"/>
    <property type="match status" value="1"/>
</dbReference>
<protein>
    <submittedName>
        <fullName evidence="3">Interleukin-1 receptor accessory protein</fullName>
    </submittedName>
</protein>
<feature type="region of interest" description="Disordered" evidence="1">
    <location>
        <begin position="103"/>
        <end position="144"/>
    </location>
</feature>
<dbReference type="STRING" id="9402.L5JRP3"/>
<name>L5JRP3_PTEAL</name>
<feature type="region of interest" description="Disordered" evidence="1">
    <location>
        <begin position="223"/>
        <end position="245"/>
    </location>
</feature>
<feature type="compositionally biased region" description="Low complexity" evidence="1">
    <location>
        <begin position="122"/>
        <end position="134"/>
    </location>
</feature>
<feature type="domain" description="TIR" evidence="2">
    <location>
        <begin position="1"/>
        <end position="81"/>
    </location>
</feature>
<evidence type="ECO:0000313" key="3">
    <source>
        <dbReference type="EMBL" id="ELK00808.1"/>
    </source>
</evidence>
<evidence type="ECO:0000313" key="4">
    <source>
        <dbReference type="Proteomes" id="UP000010552"/>
    </source>
</evidence>
<keyword evidence="3" id="KW-0675">Receptor</keyword>